<dbReference type="PROSITE" id="PS01075">
    <property type="entry name" value="ACETATE_KINASE_1"/>
    <property type="match status" value="1"/>
</dbReference>
<evidence type="ECO:0000256" key="10">
    <source>
        <dbReference type="RuleBase" id="RU003835"/>
    </source>
</evidence>
<feature type="binding site" evidence="9">
    <location>
        <position position="15"/>
    </location>
    <ligand>
        <name>ATP</name>
        <dbReference type="ChEBI" id="CHEBI:30616"/>
    </ligand>
</feature>
<dbReference type="GO" id="GO:0008776">
    <property type="term" value="F:acetate kinase activity"/>
    <property type="evidence" value="ECO:0007669"/>
    <property type="project" value="UniProtKB-UniRule"/>
</dbReference>
<dbReference type="GO" id="GO:0000287">
    <property type="term" value="F:magnesium ion binding"/>
    <property type="evidence" value="ECO:0007669"/>
    <property type="project" value="UniProtKB-UniRule"/>
</dbReference>
<feature type="active site" description="Proton donor/acceptor" evidence="9">
    <location>
        <position position="152"/>
    </location>
</feature>
<comment type="subcellular location">
    <subcellularLocation>
        <location evidence="9">Cytoplasm</location>
    </subcellularLocation>
</comment>
<keyword evidence="7 9" id="KW-0067">ATP-binding</keyword>
<keyword evidence="4 9" id="KW-0479">Metal-binding</keyword>
<dbReference type="GO" id="GO:0006085">
    <property type="term" value="P:acetyl-CoA biosynthetic process"/>
    <property type="evidence" value="ECO:0007669"/>
    <property type="project" value="UniProtKB-UniRule"/>
</dbReference>
<dbReference type="PRINTS" id="PR00471">
    <property type="entry name" value="ACETATEKNASE"/>
</dbReference>
<evidence type="ECO:0000256" key="2">
    <source>
        <dbReference type="ARBA" id="ARBA00022490"/>
    </source>
</evidence>
<proteinExistence type="inferred from homology"/>
<dbReference type="InterPro" id="IPR000890">
    <property type="entry name" value="Aliphatic_acid_kin_short-chain"/>
</dbReference>
<evidence type="ECO:0000256" key="6">
    <source>
        <dbReference type="ARBA" id="ARBA00022777"/>
    </source>
</evidence>
<evidence type="ECO:0000256" key="7">
    <source>
        <dbReference type="ARBA" id="ARBA00022840"/>
    </source>
</evidence>
<dbReference type="NCBIfam" id="TIGR00016">
    <property type="entry name" value="ackA"/>
    <property type="match status" value="1"/>
</dbReference>
<dbReference type="PANTHER" id="PTHR21060">
    <property type="entry name" value="ACETATE KINASE"/>
    <property type="match status" value="1"/>
</dbReference>
<comment type="caution">
    <text evidence="11">The sequence shown here is derived from an EMBL/GenBank/DDBJ whole genome shotgun (WGS) entry which is preliminary data.</text>
</comment>
<comment type="catalytic activity">
    <reaction evidence="9">
        <text>acetate + ATP = acetyl phosphate + ADP</text>
        <dbReference type="Rhea" id="RHEA:11352"/>
        <dbReference type="ChEBI" id="CHEBI:22191"/>
        <dbReference type="ChEBI" id="CHEBI:30089"/>
        <dbReference type="ChEBI" id="CHEBI:30616"/>
        <dbReference type="ChEBI" id="CHEBI:456216"/>
        <dbReference type="EC" id="2.7.2.1"/>
    </reaction>
</comment>
<dbReference type="HAMAP" id="MF_00020">
    <property type="entry name" value="Acetate_kinase"/>
    <property type="match status" value="1"/>
</dbReference>
<comment type="similarity">
    <text evidence="1 9 10">Belongs to the acetokinase family.</text>
</comment>
<evidence type="ECO:0000256" key="5">
    <source>
        <dbReference type="ARBA" id="ARBA00022741"/>
    </source>
</evidence>
<comment type="cofactor">
    <cofactor evidence="9">
        <name>Mg(2+)</name>
        <dbReference type="ChEBI" id="CHEBI:18420"/>
    </cofactor>
    <cofactor evidence="9">
        <name>Mn(2+)</name>
        <dbReference type="ChEBI" id="CHEBI:29035"/>
    </cofactor>
    <text evidence="9">Mg(2+). Can also accept Mn(2+).</text>
</comment>
<dbReference type="GO" id="GO:0006083">
    <property type="term" value="P:acetate metabolic process"/>
    <property type="evidence" value="ECO:0007669"/>
    <property type="project" value="TreeGrafter"/>
</dbReference>
<dbReference type="EC" id="2.7.2.1" evidence="9"/>
<comment type="pathway">
    <text evidence="9">Metabolic intermediate biosynthesis; acetyl-CoA biosynthesis; acetyl-CoA from acetate: step 1/2.</text>
</comment>
<dbReference type="InterPro" id="IPR043129">
    <property type="entry name" value="ATPase_NBD"/>
</dbReference>
<evidence type="ECO:0000256" key="4">
    <source>
        <dbReference type="ARBA" id="ARBA00022723"/>
    </source>
</evidence>
<keyword evidence="2 9" id="KW-0963">Cytoplasm</keyword>
<evidence type="ECO:0000256" key="3">
    <source>
        <dbReference type="ARBA" id="ARBA00022679"/>
    </source>
</evidence>
<dbReference type="Gene3D" id="3.30.420.40">
    <property type="match status" value="2"/>
</dbReference>
<gene>
    <name evidence="9" type="primary">ackA</name>
    <name evidence="11" type="ORF">E1H14_10795</name>
</gene>
<evidence type="ECO:0000313" key="12">
    <source>
        <dbReference type="Proteomes" id="UP000325302"/>
    </source>
</evidence>
<keyword evidence="5 9" id="KW-0547">Nucleotide-binding</keyword>
<feature type="site" description="Transition state stabilizer" evidence="9">
    <location>
        <position position="183"/>
    </location>
</feature>
<protein>
    <recommendedName>
        <fullName evidence="9">Acetate kinase</fullName>
        <ecNumber evidence="9">2.7.2.1</ecNumber>
    </recommendedName>
    <alternativeName>
        <fullName evidence="9">Acetokinase</fullName>
    </alternativeName>
</protein>
<keyword evidence="12" id="KW-1185">Reference proteome</keyword>
<keyword evidence="3 9" id="KW-0808">Transferase</keyword>
<reference evidence="11 12" key="1">
    <citation type="submission" date="2019-03" db="EMBL/GenBank/DDBJ databases">
        <title>Nitrincola sp. nov. isolated from an Indian soda lake.</title>
        <authorList>
            <person name="Joshi A."/>
            <person name="Thite S.V."/>
            <person name="Joseph N."/>
            <person name="Dhotre D."/>
            <person name="Moorthy M."/>
            <person name="Shouche Y.S."/>
        </authorList>
    </citation>
    <scope>NUCLEOTIDE SEQUENCE [LARGE SCALE GENOMIC DNA]</scope>
    <source>
        <strain evidence="11 12">MEB193</strain>
    </source>
</reference>
<dbReference type="EMBL" id="SMRS01000008">
    <property type="protein sequence ID" value="KAA0873837.1"/>
    <property type="molecule type" value="Genomic_DNA"/>
</dbReference>
<accession>A0A5A9VZ77</accession>
<dbReference type="Proteomes" id="UP000325302">
    <property type="component" value="Unassembled WGS sequence"/>
</dbReference>
<comment type="function">
    <text evidence="9">Catalyzes the formation of acetyl phosphate from acetate and ATP. Can also catalyze the reverse reaction.</text>
</comment>
<dbReference type="GO" id="GO:0005524">
    <property type="term" value="F:ATP binding"/>
    <property type="evidence" value="ECO:0007669"/>
    <property type="project" value="UniProtKB-KW"/>
</dbReference>
<dbReference type="InterPro" id="IPR023865">
    <property type="entry name" value="Aliphatic_acid_kinase_CS"/>
</dbReference>
<dbReference type="RefSeq" id="WP_149391491.1">
    <property type="nucleotide sequence ID" value="NZ_SMRS01000008.1"/>
</dbReference>
<dbReference type="GO" id="GO:0005829">
    <property type="term" value="C:cytosol"/>
    <property type="evidence" value="ECO:0007669"/>
    <property type="project" value="TreeGrafter"/>
</dbReference>
<feature type="binding site" evidence="9">
    <location>
        <position position="380"/>
    </location>
    <ligand>
        <name>Mg(2+)</name>
        <dbReference type="ChEBI" id="CHEBI:18420"/>
    </ligand>
</feature>
<dbReference type="OrthoDB" id="9802453at2"/>
<keyword evidence="8 9" id="KW-0460">Magnesium</keyword>
<sequence length="399" mass="42943">MHALLTINGGSSSLKCGLYQIDAGHLKQLSTLKFGNLLGEAVRFSALLTAGDSQQETLDFSTIGKELRHQAALDKVLRWIQSTFPDLQLLATGHRIVHGGQTFSGPVLLNEATLAALDAFVPLAPLHQPYNLMLVRAIQTLKPDLPAVGCFDTMFHTTQSRLERLYALPKHLSDAGVIKYGFHGLSYEYILQQLKELGTSQLKTLVCHLGAGASMCALAEEKSVASSMGFTAVEGLPMGSRTGNLDPGVLLYLMREYQMDADAIEALLYKQSGWLGVSGGISSDMLELHQAQHPDAEEAIDLFCLRVVEEAGRLAAAMGGVEQIVFTGGVGENDADVRARILKGCLWLGADLDSQANAQGEALISTAASALQLRVIPTDEEKMIAQHTLQHALTQPITV</sequence>
<name>A0A5A9VZ77_9GAMM</name>
<feature type="binding site" evidence="9">
    <location>
        <position position="95"/>
    </location>
    <ligand>
        <name>substrate</name>
    </ligand>
</feature>
<comment type="subunit">
    <text evidence="9">Homodimer.</text>
</comment>
<comment type="caution">
    <text evidence="9">Lacks conserved residue(s) required for the propagation of feature annotation.</text>
</comment>
<dbReference type="AlphaFoldDB" id="A0A5A9VZ77"/>
<organism evidence="11 12">
    <name type="scientific">Nitrincola tapanii</name>
    <dbReference type="NCBI Taxonomy" id="1708751"/>
    <lineage>
        <taxon>Bacteria</taxon>
        <taxon>Pseudomonadati</taxon>
        <taxon>Pseudomonadota</taxon>
        <taxon>Gammaproteobacteria</taxon>
        <taxon>Oceanospirillales</taxon>
        <taxon>Oceanospirillaceae</taxon>
        <taxon>Nitrincola</taxon>
    </lineage>
</organism>
<dbReference type="PIRSF" id="PIRSF000722">
    <property type="entry name" value="Acetate_prop_kin"/>
    <property type="match status" value="1"/>
</dbReference>
<dbReference type="InterPro" id="IPR004372">
    <property type="entry name" value="Ac/propionate_kinase"/>
</dbReference>
<dbReference type="SUPFAM" id="SSF53067">
    <property type="entry name" value="Actin-like ATPase domain"/>
    <property type="match status" value="2"/>
</dbReference>
<dbReference type="UniPathway" id="UPA00340">
    <property type="reaction ID" value="UER00458"/>
</dbReference>
<feature type="binding site" evidence="9">
    <location>
        <position position="8"/>
    </location>
    <ligand>
        <name>Mg(2+)</name>
        <dbReference type="ChEBI" id="CHEBI:18420"/>
    </ligand>
</feature>
<feature type="binding site" evidence="9">
    <location>
        <begin position="329"/>
        <end position="333"/>
    </location>
    <ligand>
        <name>ATP</name>
        <dbReference type="ChEBI" id="CHEBI:30616"/>
    </ligand>
</feature>
<keyword evidence="6 9" id="KW-0418">Kinase</keyword>
<evidence type="ECO:0000313" key="11">
    <source>
        <dbReference type="EMBL" id="KAA0873837.1"/>
    </source>
</evidence>
<evidence type="ECO:0000256" key="1">
    <source>
        <dbReference type="ARBA" id="ARBA00008748"/>
    </source>
</evidence>
<dbReference type="PANTHER" id="PTHR21060:SF21">
    <property type="entry name" value="ACETATE KINASE"/>
    <property type="match status" value="1"/>
</dbReference>
<dbReference type="Pfam" id="PF00871">
    <property type="entry name" value="Acetate_kinase"/>
    <property type="match status" value="1"/>
</dbReference>
<feature type="binding site" evidence="9">
    <location>
        <begin position="208"/>
        <end position="212"/>
    </location>
    <ligand>
        <name>ATP</name>
        <dbReference type="ChEBI" id="CHEBI:30616"/>
    </ligand>
</feature>
<evidence type="ECO:0000256" key="9">
    <source>
        <dbReference type="HAMAP-Rule" id="MF_00020"/>
    </source>
</evidence>
<evidence type="ECO:0000256" key="8">
    <source>
        <dbReference type="ARBA" id="ARBA00022842"/>
    </source>
</evidence>
<feature type="site" description="Transition state stabilizer" evidence="9">
    <location>
        <position position="241"/>
    </location>
</feature>